<dbReference type="InterPro" id="IPR022398">
    <property type="entry name" value="Peptidase_S8_His-AS"/>
</dbReference>
<feature type="active site" description="Charge relay system" evidence="5">
    <location>
        <position position="296"/>
    </location>
</feature>
<dbReference type="PANTHER" id="PTHR43806">
    <property type="entry name" value="PEPTIDASE S8"/>
    <property type="match status" value="1"/>
</dbReference>
<dbReference type="PANTHER" id="PTHR43806:SF11">
    <property type="entry name" value="CEREVISIN-RELATED"/>
    <property type="match status" value="1"/>
</dbReference>
<dbReference type="PROSITE" id="PS51892">
    <property type="entry name" value="SUBTILASE"/>
    <property type="match status" value="1"/>
</dbReference>
<evidence type="ECO:0000256" key="6">
    <source>
        <dbReference type="RuleBase" id="RU003355"/>
    </source>
</evidence>
<evidence type="ECO:0000259" key="10">
    <source>
        <dbReference type="Pfam" id="PF22148"/>
    </source>
</evidence>
<sequence length="866" mass="90671">MERSRASYGRSNALRRENGRVDRRGCEAFPCFVARRQKARFEEVIDVSGKTIRRGGWLQAIARGAVSLALSIGLLPLTAFAAEPVENLDSVDPILEPHVADEVIVVYGAAPGDVRAFSIDPEPDIESFGYEIDERLGKGPIEEEQAVVASVPEGKSVEDAIVELEGTPGIAYAQPNYEYSLFDEVGLPASGVDGRNGDVEEYADALASADARAKTNDPYCNDVGSDNQWYLWSSEVPQAWDLSKSESSVSVAVLDTGCRLDHEDLSGVIDKAHAYDAYADVPLAASSVNAGDNAGHGTHVCGIVGAGANNGVGIAGTSYNANVIPVKVFSDEVRDPKARTSDIMRAYDYLQELIDTGAVSNLRVVNMSLGYYSSKPSETDRQLEQRIGNLRDRGVLTVCAGGNGDASGNPRTDKSIPADLDQCVSVTSLDRDGGNSYWSDYNQFKDISAPGELVLSTTNASAGSYSVKSGTSMASPIVAGAACLVFSANPDLSVEEAIAALTDNADPVVDPVHDRQSVSGSKGALNAEASVRAVLGESSEPEKPGSDRPEPEKPEPVKADGERLAGAIALDTMVAITKRGFSANSCNAAVVATVDGYWDALSASSFAGLNECPILLTDGAALSSQTSSEIKRLGVSEVYLAGGPAAVSTSVEASIRKIAGVKSVKRLAGETAVGTALEVYNAGKGHWGKTAIVATSATFQDALSISPFAFAKHAPVFLANATTKLLDPEALEALKAGGFQRVIIVGGTMALSSRIESDQLKGVPCVRLSGPTAYETSGAIAEWCLAQGMTAKNIGIATGESYYDALTGAAFCGKNNEVLVLVADNWMSNVDGFVKLHKGSVEHVHVFGGPAAVSNYAYHAVMAALG</sequence>
<comment type="similarity">
    <text evidence="1 5 6">Belongs to the peptidase S8 family.</text>
</comment>
<evidence type="ECO:0000256" key="2">
    <source>
        <dbReference type="ARBA" id="ARBA00022670"/>
    </source>
</evidence>
<keyword evidence="8" id="KW-0472">Membrane</keyword>
<protein>
    <submittedName>
        <fullName evidence="11">Uncharacterized protein</fullName>
    </submittedName>
</protein>
<keyword evidence="4 5" id="KW-0720">Serine protease</keyword>
<evidence type="ECO:0000256" key="5">
    <source>
        <dbReference type="PROSITE-ProRule" id="PRU01240"/>
    </source>
</evidence>
<dbReference type="Proteomes" id="UP000312594">
    <property type="component" value="Unassembled WGS sequence"/>
</dbReference>
<dbReference type="Pfam" id="PF04122">
    <property type="entry name" value="CW_binding_2"/>
    <property type="match status" value="3"/>
</dbReference>
<dbReference type="InterPro" id="IPR050131">
    <property type="entry name" value="Peptidase_S8_subtilisin-like"/>
</dbReference>
<gene>
    <name evidence="11" type="ORF">FIC87_09895</name>
</gene>
<feature type="transmembrane region" description="Helical" evidence="8">
    <location>
        <begin position="60"/>
        <end position="82"/>
    </location>
</feature>
<dbReference type="PROSITE" id="PS00137">
    <property type="entry name" value="SUBTILASE_HIS"/>
    <property type="match status" value="1"/>
</dbReference>
<dbReference type="InterPro" id="IPR000209">
    <property type="entry name" value="Peptidase_S8/S53_dom"/>
</dbReference>
<dbReference type="EMBL" id="VEVP01000022">
    <property type="protein sequence ID" value="TNU89928.1"/>
    <property type="molecule type" value="Genomic_DNA"/>
</dbReference>
<feature type="compositionally biased region" description="Basic and acidic residues" evidence="7">
    <location>
        <begin position="540"/>
        <end position="559"/>
    </location>
</feature>
<dbReference type="InterPro" id="IPR015500">
    <property type="entry name" value="Peptidase_S8_subtilisin-rel"/>
</dbReference>
<dbReference type="PRINTS" id="PR00723">
    <property type="entry name" value="SUBTILISIN"/>
</dbReference>
<name>A0A5C5BTW3_EGGLN</name>
<dbReference type="InterPro" id="IPR023827">
    <property type="entry name" value="Peptidase_S8_Asp-AS"/>
</dbReference>
<dbReference type="Gene3D" id="3.40.50.200">
    <property type="entry name" value="Peptidase S8/S53 domain"/>
    <property type="match status" value="1"/>
</dbReference>
<feature type="domain" description="Peptidase S8/S53" evidence="9">
    <location>
        <begin position="247"/>
        <end position="513"/>
    </location>
</feature>
<keyword evidence="8" id="KW-1133">Transmembrane helix</keyword>
<evidence type="ECO:0000256" key="3">
    <source>
        <dbReference type="ARBA" id="ARBA00022801"/>
    </source>
</evidence>
<comment type="caution">
    <text evidence="11">The sequence shown here is derived from an EMBL/GenBank/DDBJ whole genome shotgun (WGS) entry which is preliminary data.</text>
</comment>
<evidence type="ECO:0000313" key="12">
    <source>
        <dbReference type="Proteomes" id="UP000312594"/>
    </source>
</evidence>
<accession>A0A5C5BTW3</accession>
<evidence type="ECO:0000256" key="4">
    <source>
        <dbReference type="ARBA" id="ARBA00022825"/>
    </source>
</evidence>
<feature type="domain" description="Fervidolysin-like N-terminal prodomain" evidence="10">
    <location>
        <begin position="98"/>
        <end position="176"/>
    </location>
</feature>
<dbReference type="InterPro" id="IPR054399">
    <property type="entry name" value="Fervidolysin-like_N_prodom"/>
</dbReference>
<dbReference type="InterPro" id="IPR023828">
    <property type="entry name" value="Peptidase_S8_Ser-AS"/>
</dbReference>
<evidence type="ECO:0000259" key="9">
    <source>
        <dbReference type="Pfam" id="PF00082"/>
    </source>
</evidence>
<evidence type="ECO:0000313" key="11">
    <source>
        <dbReference type="EMBL" id="TNU89928.1"/>
    </source>
</evidence>
<dbReference type="PROSITE" id="PS00138">
    <property type="entry name" value="SUBTILASE_SER"/>
    <property type="match status" value="1"/>
</dbReference>
<evidence type="ECO:0000256" key="1">
    <source>
        <dbReference type="ARBA" id="ARBA00011073"/>
    </source>
</evidence>
<dbReference type="GO" id="GO:0004252">
    <property type="term" value="F:serine-type endopeptidase activity"/>
    <property type="evidence" value="ECO:0007669"/>
    <property type="project" value="UniProtKB-UniRule"/>
</dbReference>
<dbReference type="Pfam" id="PF22148">
    <property type="entry name" value="Fervidolysin_NPro-like"/>
    <property type="match status" value="1"/>
</dbReference>
<feature type="region of interest" description="Disordered" evidence="7">
    <location>
        <begin position="532"/>
        <end position="559"/>
    </location>
</feature>
<feature type="active site" description="Charge relay system" evidence="5">
    <location>
        <position position="472"/>
    </location>
</feature>
<proteinExistence type="inferred from homology"/>
<keyword evidence="8" id="KW-0812">Transmembrane</keyword>
<evidence type="ECO:0000256" key="8">
    <source>
        <dbReference type="SAM" id="Phobius"/>
    </source>
</evidence>
<keyword evidence="2 5" id="KW-0645">Protease</keyword>
<dbReference type="AlphaFoldDB" id="A0A5C5BTW3"/>
<evidence type="ECO:0000256" key="7">
    <source>
        <dbReference type="SAM" id="MobiDB-lite"/>
    </source>
</evidence>
<dbReference type="InterPro" id="IPR036852">
    <property type="entry name" value="Peptidase_S8/S53_dom_sf"/>
</dbReference>
<dbReference type="Gene3D" id="3.40.50.12090">
    <property type="match status" value="2"/>
</dbReference>
<reference evidence="11 12" key="1">
    <citation type="journal article" date="2005" name="Appl. Environ. Microbiol.">
        <title>Intestinal bacterial communities that produce active estrogen-like compounds enterodiol and enterolactone in humans.</title>
        <authorList>
            <person name="Clavel T."/>
            <person name="Henderson G."/>
            <person name="Alpert C.A."/>
            <person name="Philippe C."/>
            <person name="Rigottier-Gois L."/>
            <person name="Dore J."/>
            <person name="Blaut M."/>
        </authorList>
    </citation>
    <scope>NUCLEOTIDE SEQUENCE [LARGE SCALE GENOMIC DNA]</scope>
    <source>
        <strain evidence="11 12">SECO-MT75m2</strain>
    </source>
</reference>
<dbReference type="SUPFAM" id="SSF52743">
    <property type="entry name" value="Subtilisin-like"/>
    <property type="match status" value="1"/>
</dbReference>
<dbReference type="PROSITE" id="PS00136">
    <property type="entry name" value="SUBTILASE_ASP"/>
    <property type="match status" value="1"/>
</dbReference>
<dbReference type="InterPro" id="IPR007253">
    <property type="entry name" value="Cell_wall-bd_2"/>
</dbReference>
<keyword evidence="3 5" id="KW-0378">Hydrolase</keyword>
<dbReference type="Pfam" id="PF00082">
    <property type="entry name" value="Peptidase_S8"/>
    <property type="match status" value="1"/>
</dbReference>
<dbReference type="GO" id="GO:0006508">
    <property type="term" value="P:proteolysis"/>
    <property type="evidence" value="ECO:0007669"/>
    <property type="project" value="UniProtKB-KW"/>
</dbReference>
<feature type="active site" description="Charge relay system" evidence="5">
    <location>
        <position position="255"/>
    </location>
</feature>
<organism evidence="11 12">
    <name type="scientific">Eggerthella lenta</name>
    <name type="common">Eubacterium lentum</name>
    <dbReference type="NCBI Taxonomy" id="84112"/>
    <lineage>
        <taxon>Bacteria</taxon>
        <taxon>Bacillati</taxon>
        <taxon>Actinomycetota</taxon>
        <taxon>Coriobacteriia</taxon>
        <taxon>Eggerthellales</taxon>
        <taxon>Eggerthellaceae</taxon>
        <taxon>Eggerthella</taxon>
    </lineage>
</organism>